<reference evidence="1" key="1">
    <citation type="journal article" date="2023" name="Mol. Biol. Evol.">
        <title>Third-Generation Sequencing Reveals the Adaptive Role of the Epigenome in Three Deep-Sea Polychaetes.</title>
        <authorList>
            <person name="Perez M."/>
            <person name="Aroh O."/>
            <person name="Sun Y."/>
            <person name="Lan Y."/>
            <person name="Juniper S.K."/>
            <person name="Young C.R."/>
            <person name="Angers B."/>
            <person name="Qian P.Y."/>
        </authorList>
    </citation>
    <scope>NUCLEOTIDE SEQUENCE</scope>
    <source>
        <strain evidence="1">R07B-5</strain>
    </source>
</reference>
<proteinExistence type="predicted"/>
<protein>
    <submittedName>
        <fullName evidence="1">Uncharacterized protein</fullName>
    </submittedName>
</protein>
<dbReference type="AlphaFoldDB" id="A0AAD9NSQ2"/>
<dbReference type="SUPFAM" id="SSF56973">
    <property type="entry name" value="Aerolisin/ETX pore-forming domain"/>
    <property type="match status" value="1"/>
</dbReference>
<name>A0AAD9NSQ2_RIDPI</name>
<dbReference type="Pfam" id="PF03318">
    <property type="entry name" value="ETX_MTX2"/>
    <property type="match status" value="1"/>
</dbReference>
<dbReference type="InterPro" id="IPR004991">
    <property type="entry name" value="Aerolysin-like"/>
</dbReference>
<organism evidence="1 2">
    <name type="scientific">Ridgeia piscesae</name>
    <name type="common">Tubeworm</name>
    <dbReference type="NCBI Taxonomy" id="27915"/>
    <lineage>
        <taxon>Eukaryota</taxon>
        <taxon>Metazoa</taxon>
        <taxon>Spiralia</taxon>
        <taxon>Lophotrochozoa</taxon>
        <taxon>Annelida</taxon>
        <taxon>Polychaeta</taxon>
        <taxon>Sedentaria</taxon>
        <taxon>Canalipalpata</taxon>
        <taxon>Sabellida</taxon>
        <taxon>Siboglinidae</taxon>
        <taxon>Ridgeia</taxon>
    </lineage>
</organism>
<comment type="caution">
    <text evidence="1">The sequence shown here is derived from an EMBL/GenBank/DDBJ whole genome shotgun (WGS) entry which is preliminary data.</text>
</comment>
<dbReference type="Proteomes" id="UP001209878">
    <property type="component" value="Unassembled WGS sequence"/>
</dbReference>
<dbReference type="PANTHER" id="PTHR39369">
    <property type="entry name" value="LIN-24 (TWENTY-FOUR) LIKE"/>
    <property type="match status" value="1"/>
</dbReference>
<dbReference type="Gene3D" id="2.170.15.10">
    <property type="entry name" value="Proaerolysin, chain A, domain 3"/>
    <property type="match status" value="1"/>
</dbReference>
<dbReference type="PANTHER" id="PTHR39369:SF6">
    <property type="entry name" value="LIN-24 (TWENTY-FOUR) LIKE"/>
    <property type="match status" value="1"/>
</dbReference>
<keyword evidence="2" id="KW-1185">Reference proteome</keyword>
<dbReference type="EMBL" id="JAODUO010000415">
    <property type="protein sequence ID" value="KAK2181015.1"/>
    <property type="molecule type" value="Genomic_DNA"/>
</dbReference>
<sequence length="293" mass="33097">MPTKHIDVEGLVTDWAWDYFRRKATSNEKKLIKKELIRLDVDWKRVRFTHQTPKFDPEPPKPGKGTPKNSVLFVTTFSNKTDHSQIYSFKTQRTTRSSCMVEVEQGFTKGMSLDLKLTTPGSILEANAGFHREIRLTQIEGQTIEEELSWSVDSQLEVKPGHRAEAKLVIVEEEYRGTFSMETRVTGRVRAVFTNLKDNNSFLKAVEGGIVQVVQSCVNGSGGAVSIDRDTDTVVFQTRGKCTFCYGLRQDVEVDQVPLLRCDSAPGRLDSSPPGVAVYYNNRDRRAHNYAMA</sequence>
<accession>A0AAD9NSQ2</accession>
<gene>
    <name evidence="1" type="ORF">NP493_415g01001</name>
</gene>
<evidence type="ECO:0000313" key="2">
    <source>
        <dbReference type="Proteomes" id="UP001209878"/>
    </source>
</evidence>
<evidence type="ECO:0000313" key="1">
    <source>
        <dbReference type="EMBL" id="KAK2181015.1"/>
    </source>
</evidence>
<dbReference type="CDD" id="cd20237">
    <property type="entry name" value="PFM_LIN24-like"/>
    <property type="match status" value="1"/>
</dbReference>